<keyword evidence="2" id="KW-0862">Zinc</keyword>
<dbReference type="InterPro" id="IPR027268">
    <property type="entry name" value="Peptidase_M4/M1_CTD_sf"/>
</dbReference>
<dbReference type="STRING" id="1123349.SAMN02744037_01296"/>
<feature type="transmembrane region" description="Helical" evidence="3">
    <location>
        <begin position="12"/>
        <end position="32"/>
    </location>
</feature>
<dbReference type="CDD" id="cd09604">
    <property type="entry name" value="M1_APN_like"/>
    <property type="match status" value="1"/>
</dbReference>
<feature type="domain" description="Peptidase M1 membrane alanine aminopeptidase" evidence="4">
    <location>
        <begin position="287"/>
        <end position="480"/>
    </location>
</feature>
<keyword evidence="3" id="KW-1133">Transmembrane helix</keyword>
<dbReference type="PANTHER" id="PTHR45726:SF3">
    <property type="entry name" value="LEUKOTRIENE A-4 HYDROLASE"/>
    <property type="match status" value="1"/>
</dbReference>
<name>A0A1M6NKS7_9FIRM</name>
<dbReference type="Gene3D" id="1.10.390.10">
    <property type="entry name" value="Neutral Protease Domain 2"/>
    <property type="match status" value="1"/>
</dbReference>
<evidence type="ECO:0000313" key="5">
    <source>
        <dbReference type="EMBL" id="SHJ96293.1"/>
    </source>
</evidence>
<gene>
    <name evidence="5" type="ORF">SAMN02744037_01296</name>
</gene>
<proteinExistence type="predicted"/>
<keyword evidence="2" id="KW-0479">Metal-binding</keyword>
<keyword evidence="3" id="KW-0812">Transmembrane</keyword>
<dbReference type="InterPro" id="IPR014782">
    <property type="entry name" value="Peptidase_M1_dom"/>
</dbReference>
<dbReference type="PANTHER" id="PTHR45726">
    <property type="entry name" value="LEUKOTRIENE A-4 HYDROLASE"/>
    <property type="match status" value="1"/>
</dbReference>
<dbReference type="OrthoDB" id="9814383at2"/>
<feature type="active site" description="Proton acceptor" evidence="1">
    <location>
        <position position="349"/>
    </location>
</feature>
<feature type="active site" description="Proton donor" evidence="1">
    <location>
        <position position="428"/>
    </location>
</feature>
<reference evidence="6" key="1">
    <citation type="submission" date="2016-11" db="EMBL/GenBank/DDBJ databases">
        <authorList>
            <person name="Varghese N."/>
            <person name="Submissions S."/>
        </authorList>
    </citation>
    <scope>NUCLEOTIDE SEQUENCE [LARGE SCALE GENOMIC DNA]</scope>
    <source>
        <strain evidence="6">DSM 15518</strain>
    </source>
</reference>
<feature type="binding site" evidence="2">
    <location>
        <position position="348"/>
    </location>
    <ligand>
        <name>Zn(2+)</name>
        <dbReference type="ChEBI" id="CHEBI:29105"/>
        <note>catalytic</note>
    </ligand>
</feature>
<feature type="binding site" evidence="2">
    <location>
        <position position="371"/>
    </location>
    <ligand>
        <name>Zn(2+)</name>
        <dbReference type="ChEBI" id="CHEBI:29105"/>
        <note>catalytic</note>
    </ligand>
</feature>
<feature type="binding site" evidence="2">
    <location>
        <position position="352"/>
    </location>
    <ligand>
        <name>Zn(2+)</name>
        <dbReference type="ChEBI" id="CHEBI:29105"/>
        <note>catalytic</note>
    </ligand>
</feature>
<evidence type="ECO:0000313" key="6">
    <source>
        <dbReference type="Proteomes" id="UP000242497"/>
    </source>
</evidence>
<dbReference type="Proteomes" id="UP000242497">
    <property type="component" value="Unassembled WGS sequence"/>
</dbReference>
<evidence type="ECO:0000259" key="4">
    <source>
        <dbReference type="Pfam" id="PF01433"/>
    </source>
</evidence>
<comment type="cofactor">
    <cofactor evidence="2">
        <name>Zn(2+)</name>
        <dbReference type="ChEBI" id="CHEBI:29105"/>
    </cofactor>
    <text evidence="2">Binds 1 zinc ion per subunit.</text>
</comment>
<dbReference type="Pfam" id="PF01433">
    <property type="entry name" value="Peptidase_M1"/>
    <property type="match status" value="1"/>
</dbReference>
<dbReference type="GO" id="GO:0008270">
    <property type="term" value="F:zinc ion binding"/>
    <property type="evidence" value="ECO:0007669"/>
    <property type="project" value="InterPro"/>
</dbReference>
<keyword evidence="6" id="KW-1185">Reference proteome</keyword>
<dbReference type="SUPFAM" id="SSF55486">
    <property type="entry name" value="Metalloproteases ('zincins'), catalytic domain"/>
    <property type="match status" value="1"/>
</dbReference>
<dbReference type="InterPro" id="IPR034015">
    <property type="entry name" value="M1_LTA4H"/>
</dbReference>
<accession>A0A1M6NKS7</accession>
<evidence type="ECO:0000256" key="2">
    <source>
        <dbReference type="PIRSR" id="PIRSR634015-3"/>
    </source>
</evidence>
<sequence length="487" mass="57197">MVVLLNKDKLIRLLFTLSLFFLTFIFLGKLNLDMEVFKRLKGNDVNTYSIDVSFDDKEKLLKCAQNITYINKTDKNLERIYFHIYPNAFLKKEYAPFEKNEFKKAYPNGFSKGYININKVLGKKYNLDYKIMGKKEDILEVNLEDNLKPGQKTNIYLEYDVKLPNSVGRFGYGDYTINITNWYPIACVYDNRGWNTKTYEKIGDPFYSDISNFNVNINIPSRYKLATTGTIKSERIKKDSTLYKIKGNNVRDFAFILSDKFNVLSTKLNDTKIYSYFLDKKLGKESLQIAKDSLVVFNNLFGKYPYKTYSVVASDFFIGGMEYPNLVMIDRNLYNQNSKFSLEYVVAHETAHQWWYSLVGNDEISEPWLDEALTEYSTILYFEKKYGKEVKDRLIKNLKTNTFRKSTESIFKSTTEFKNSFEYSLCVYSKGALLLDNIRNKVGDDVFFETLRKYYKQNMYKNVTGNQFVNIWKEKGVNMDKIIYGNN</sequence>
<keyword evidence="3" id="KW-0472">Membrane</keyword>
<dbReference type="GO" id="GO:0008237">
    <property type="term" value="F:metallopeptidase activity"/>
    <property type="evidence" value="ECO:0007669"/>
    <property type="project" value="InterPro"/>
</dbReference>
<dbReference type="RefSeq" id="WP_072888364.1">
    <property type="nucleotide sequence ID" value="NZ_FRAE01000023.1"/>
</dbReference>
<dbReference type="EMBL" id="FRAE01000023">
    <property type="protein sequence ID" value="SHJ96293.1"/>
    <property type="molecule type" value="Genomic_DNA"/>
</dbReference>
<protein>
    <submittedName>
        <fullName evidence="5">Peptidase family M1</fullName>
    </submittedName>
</protein>
<dbReference type="AlphaFoldDB" id="A0A1M6NKS7"/>
<evidence type="ECO:0000256" key="3">
    <source>
        <dbReference type="SAM" id="Phobius"/>
    </source>
</evidence>
<organism evidence="5 6">
    <name type="scientific">Tepidibacter formicigenes DSM 15518</name>
    <dbReference type="NCBI Taxonomy" id="1123349"/>
    <lineage>
        <taxon>Bacteria</taxon>
        <taxon>Bacillati</taxon>
        <taxon>Bacillota</taxon>
        <taxon>Clostridia</taxon>
        <taxon>Peptostreptococcales</taxon>
        <taxon>Peptostreptococcaceae</taxon>
        <taxon>Tepidibacter</taxon>
    </lineage>
</organism>
<evidence type="ECO:0000256" key="1">
    <source>
        <dbReference type="PIRSR" id="PIRSR634015-1"/>
    </source>
</evidence>